<evidence type="ECO:0000313" key="8">
    <source>
        <dbReference type="Proteomes" id="UP001153618"/>
    </source>
</evidence>
<evidence type="ECO:0000313" key="7">
    <source>
        <dbReference type="EMBL" id="CAG7941390.1"/>
    </source>
</evidence>
<dbReference type="SMART" id="SM00066">
    <property type="entry name" value="GAL4"/>
    <property type="match status" value="1"/>
</dbReference>
<evidence type="ECO:0000256" key="2">
    <source>
        <dbReference type="ARBA" id="ARBA00023125"/>
    </source>
</evidence>
<evidence type="ECO:0000256" key="1">
    <source>
        <dbReference type="ARBA" id="ARBA00023015"/>
    </source>
</evidence>
<dbReference type="Pfam" id="PF00172">
    <property type="entry name" value="Zn_clus"/>
    <property type="match status" value="1"/>
</dbReference>
<protein>
    <recommendedName>
        <fullName evidence="6">Zn(2)-C6 fungal-type domain-containing protein</fullName>
    </recommendedName>
</protein>
<feature type="domain" description="Zn(2)-C6 fungal-type" evidence="6">
    <location>
        <begin position="10"/>
        <end position="38"/>
    </location>
</feature>
<name>A0A9W4H8K4_PENOL</name>
<dbReference type="Proteomes" id="UP001153618">
    <property type="component" value="Unassembled WGS sequence"/>
</dbReference>
<feature type="compositionally biased region" description="Polar residues" evidence="5">
    <location>
        <begin position="77"/>
        <end position="90"/>
    </location>
</feature>
<keyword evidence="3" id="KW-0804">Transcription</keyword>
<keyword evidence="1" id="KW-0805">Transcription regulation</keyword>
<dbReference type="EMBL" id="CAJVOS010000006">
    <property type="protein sequence ID" value="CAG7941390.1"/>
    <property type="molecule type" value="Genomic_DNA"/>
</dbReference>
<reference evidence="7" key="1">
    <citation type="submission" date="2021-07" db="EMBL/GenBank/DDBJ databases">
        <authorList>
            <person name="Branca A.L. A."/>
        </authorList>
    </citation>
    <scope>NUCLEOTIDE SEQUENCE</scope>
</reference>
<gene>
    <name evidence="7" type="ORF">POLS_LOCUS195</name>
</gene>
<dbReference type="PANTHER" id="PTHR38791:SF12">
    <property type="entry name" value="TRANSCRIPTION FACTOR DOMAIN-CONTAINING PROTEIN-RELATED"/>
    <property type="match status" value="1"/>
</dbReference>
<feature type="region of interest" description="Disordered" evidence="5">
    <location>
        <begin position="58"/>
        <end position="97"/>
    </location>
</feature>
<keyword evidence="2" id="KW-0238">DNA-binding</keyword>
<comment type="caution">
    <text evidence="7">The sequence shown here is derived from an EMBL/GenBank/DDBJ whole genome shotgun (WGS) entry which is preliminary data.</text>
</comment>
<keyword evidence="4" id="KW-0539">Nucleus</keyword>
<dbReference type="CDD" id="cd00067">
    <property type="entry name" value="GAL4"/>
    <property type="match status" value="1"/>
</dbReference>
<dbReference type="SUPFAM" id="SSF57701">
    <property type="entry name" value="Zn2/Cys6 DNA-binding domain"/>
    <property type="match status" value="1"/>
</dbReference>
<dbReference type="OrthoDB" id="4491390at2759"/>
<evidence type="ECO:0000256" key="3">
    <source>
        <dbReference type="ARBA" id="ARBA00023163"/>
    </source>
</evidence>
<organism evidence="7 8">
    <name type="scientific">Penicillium olsonii</name>
    <dbReference type="NCBI Taxonomy" id="99116"/>
    <lineage>
        <taxon>Eukaryota</taxon>
        <taxon>Fungi</taxon>
        <taxon>Dikarya</taxon>
        <taxon>Ascomycota</taxon>
        <taxon>Pezizomycotina</taxon>
        <taxon>Eurotiomycetes</taxon>
        <taxon>Eurotiomycetidae</taxon>
        <taxon>Eurotiales</taxon>
        <taxon>Aspergillaceae</taxon>
        <taxon>Penicillium</taxon>
    </lineage>
</organism>
<dbReference type="Gene3D" id="4.10.240.10">
    <property type="entry name" value="Zn(2)-C6 fungal-type DNA-binding domain"/>
    <property type="match status" value="1"/>
</dbReference>
<dbReference type="InterPro" id="IPR021858">
    <property type="entry name" value="Fun_TF"/>
</dbReference>
<evidence type="ECO:0000259" key="6">
    <source>
        <dbReference type="PROSITE" id="PS50048"/>
    </source>
</evidence>
<dbReference type="PANTHER" id="PTHR38791">
    <property type="entry name" value="ZN(II)2CYS6 TRANSCRIPTION FACTOR (EUROFUNG)-RELATED-RELATED"/>
    <property type="match status" value="1"/>
</dbReference>
<dbReference type="GO" id="GO:0008270">
    <property type="term" value="F:zinc ion binding"/>
    <property type="evidence" value="ECO:0007669"/>
    <property type="project" value="InterPro"/>
</dbReference>
<evidence type="ECO:0000256" key="4">
    <source>
        <dbReference type="ARBA" id="ARBA00023242"/>
    </source>
</evidence>
<evidence type="ECO:0000256" key="5">
    <source>
        <dbReference type="SAM" id="MobiDB-lite"/>
    </source>
</evidence>
<feature type="compositionally biased region" description="Low complexity" evidence="5">
    <location>
        <begin position="60"/>
        <end position="76"/>
    </location>
</feature>
<keyword evidence="8" id="KW-1185">Reference proteome</keyword>
<dbReference type="InterPro" id="IPR036864">
    <property type="entry name" value="Zn2-C6_fun-type_DNA-bd_sf"/>
</dbReference>
<dbReference type="PROSITE" id="PS00463">
    <property type="entry name" value="ZN2_CY6_FUNGAL_1"/>
    <property type="match status" value="1"/>
</dbReference>
<dbReference type="InterPro" id="IPR001138">
    <property type="entry name" value="Zn2Cys6_DnaBD"/>
</dbReference>
<dbReference type="PROSITE" id="PS50048">
    <property type="entry name" value="ZN2_CY6_FUNGAL_2"/>
    <property type="match status" value="1"/>
</dbReference>
<sequence length="541" mass="60502">MVYGGKPSTGCYLCRKRKIKCDEARPECRNCKIHGRPCPGYRPDAVFRNETKKIERLVKNGGNASASGSESASESGQSMPTSATSATSVVPRQRKRLPEYQADDPLNIYTPADSTWEQRALCYFFDQYTIRADEDGGHLDYLPPLYAREIGRPSQSTSSCLKWAVDATALMTLANAKNAPTLMNKARQGYGKALRGLQEALKSPTNAVKDETFASVVMLSLYEDISGERNGLFSSHTAGFEFLMKLRGEGQMGHQRGRDMFNFAYTHTYIEILALGDNPRFDLQWVLGMLDGNDPVDQLMLSASKLTQLFVTMRSSPQPPDQATVESWITTGRECDAELFNWTQTLPDRWLPLVVYSTHGESLLTYNRISNAIIWYYYRAVRVMLQKVLLSLNRTLTTIKTANEQSTNLPASSSGTSFTPIDEAELQGVIREMTTDTCRSIPFSLADVDSLGRPNKADSPLQIRAAQGYGLLWPLWYVLTCGMPTEAQVQQIKTGLWRVGSNLGIKLALFLAHEAERIRGTPEDISPLNLDRGKRVEEMHW</sequence>
<dbReference type="Pfam" id="PF11951">
    <property type="entry name" value="Fungal_trans_2"/>
    <property type="match status" value="1"/>
</dbReference>
<accession>A0A9W4H8K4</accession>
<dbReference type="InterPro" id="IPR053175">
    <property type="entry name" value="DHMBA_Reg_Transcription_Factor"/>
</dbReference>
<dbReference type="AlphaFoldDB" id="A0A9W4H8K4"/>
<dbReference type="GO" id="GO:0000981">
    <property type="term" value="F:DNA-binding transcription factor activity, RNA polymerase II-specific"/>
    <property type="evidence" value="ECO:0007669"/>
    <property type="project" value="InterPro"/>
</dbReference>
<dbReference type="GO" id="GO:0003677">
    <property type="term" value="F:DNA binding"/>
    <property type="evidence" value="ECO:0007669"/>
    <property type="project" value="UniProtKB-KW"/>
</dbReference>
<proteinExistence type="predicted"/>